<dbReference type="SMART" id="SM00551">
    <property type="entry name" value="ZnF_TAZ"/>
    <property type="match status" value="1"/>
</dbReference>
<evidence type="ECO:0000256" key="5">
    <source>
        <dbReference type="PROSITE-ProRule" id="PRU00203"/>
    </source>
</evidence>
<dbReference type="GO" id="GO:0006355">
    <property type="term" value="P:regulation of DNA-templated transcription"/>
    <property type="evidence" value="ECO:0007669"/>
    <property type="project" value="InterPro"/>
</dbReference>
<reference evidence="9 10" key="1">
    <citation type="submission" date="2020-06" db="EMBL/GenBank/DDBJ databases">
        <authorList>
            <person name="Li R."/>
            <person name="Bekaert M."/>
        </authorList>
    </citation>
    <scope>NUCLEOTIDE SEQUENCE [LARGE SCALE GENOMIC DNA]</scope>
    <source>
        <strain evidence="10">wild</strain>
    </source>
</reference>
<dbReference type="GO" id="GO:0008270">
    <property type="term" value="F:zinc ion binding"/>
    <property type="evidence" value="ECO:0007669"/>
    <property type="project" value="UniProtKB-KW"/>
</dbReference>
<protein>
    <submittedName>
        <fullName evidence="9">Uncharacterized protein</fullName>
    </submittedName>
</protein>
<feature type="compositionally biased region" description="Basic and acidic residues" evidence="6">
    <location>
        <begin position="387"/>
        <end position="396"/>
    </location>
</feature>
<keyword evidence="4" id="KW-0539">Nucleus</keyword>
<feature type="region of interest" description="Disordered" evidence="6">
    <location>
        <begin position="387"/>
        <end position="422"/>
    </location>
</feature>
<evidence type="ECO:0000256" key="2">
    <source>
        <dbReference type="ARBA" id="ARBA00022771"/>
    </source>
</evidence>
<dbReference type="PROSITE" id="PS50952">
    <property type="entry name" value="KIX"/>
    <property type="match status" value="1"/>
</dbReference>
<keyword evidence="10" id="KW-1185">Reference proteome</keyword>
<dbReference type="OrthoDB" id="5798862at2759"/>
<dbReference type="EMBL" id="CACVKT020008586">
    <property type="protein sequence ID" value="CAC5416091.1"/>
    <property type="molecule type" value="Genomic_DNA"/>
</dbReference>
<feature type="domain" description="TAZ-type" evidence="7">
    <location>
        <begin position="255"/>
        <end position="346"/>
    </location>
</feature>
<dbReference type="AlphaFoldDB" id="A0A6J8EAG0"/>
<feature type="domain" description="KIX" evidence="8">
    <location>
        <begin position="301"/>
        <end position="380"/>
    </location>
</feature>
<evidence type="ECO:0000256" key="6">
    <source>
        <dbReference type="SAM" id="MobiDB-lite"/>
    </source>
</evidence>
<evidence type="ECO:0000256" key="3">
    <source>
        <dbReference type="ARBA" id="ARBA00022833"/>
    </source>
</evidence>
<evidence type="ECO:0000259" key="8">
    <source>
        <dbReference type="PROSITE" id="PS50952"/>
    </source>
</evidence>
<evidence type="ECO:0000313" key="9">
    <source>
        <dbReference type="EMBL" id="CAC5416091.1"/>
    </source>
</evidence>
<evidence type="ECO:0000256" key="1">
    <source>
        <dbReference type="ARBA" id="ARBA00022723"/>
    </source>
</evidence>
<name>A0A6J8EAG0_MYTCO</name>
<dbReference type="Proteomes" id="UP000507470">
    <property type="component" value="Unassembled WGS sequence"/>
</dbReference>
<sequence>MFGNNHDNNCSQYDVLYRAALIPIEPDELSHPTQQEVKYDILAIHKVGQYVGCASLETVNPPFDEQTLKLLASEAFPKDEEHVKLLTELVSFMIGASVKSNYDHNQAIAKVVLTFERHRITSTKRSSNADGSVIKKFIFKDQQTTMRNVSLKTAGNFNPRDYLGENKKAPFYEPVLACLLQNTPANLENLYSQKVPLSQSPYEEPLDVMLFRFEKLIQIDQFMKDPSVKTKTCLLGAVILRKLIKLSTQVPEFPDMDKRIQMNLKEHLMNLLHAYNCQQQKINCNDQICKHLKYILTHMQSCTDGRLCKKTGKSQSPCRAGGRNKKLKLDNDRHYDSDECMIVMNVTARIEHEIFQQSSSQEEYLHLLLDRLYKIKADIEQPLLDADCKTDSEGNSKESLQQTDLDGPKAKKRRTLPDTSDEEIEEVNYEGLTENQLKYCQLYVSTRVLQTGYILNMNIMIQAIVFSGAFQAFELSNMSDSRTIGESSDNLKKELASKLLPKYQNQTIFQALSCLYSYGLQLCYGLPLTFTTFLVTYGGLSKEDKALLAIQALTESDRPLTDTETEEFNGDASDHYGKLMKVLFPTEYNRFHTELAEQFLVHIETVKDKAFVTAAVEHFMDHFYRFPGAHHRTILLDLVIKFLKEKWISRSDKYYHSYATKMYQMLKRLLDSSSGFAETITVLLLENWSCVCKYFMPKDIKDILKDIEKVVESNVFKETDQLLKLVETYLLEECVHDIECGH</sequence>
<dbReference type="Gene3D" id="1.10.246.20">
    <property type="entry name" value="Coactivator CBP, KIX domain"/>
    <property type="match status" value="1"/>
</dbReference>
<evidence type="ECO:0000313" key="10">
    <source>
        <dbReference type="Proteomes" id="UP000507470"/>
    </source>
</evidence>
<accession>A0A6J8EAG0</accession>
<dbReference type="Gene3D" id="1.20.1020.10">
    <property type="entry name" value="TAZ domain"/>
    <property type="match status" value="1"/>
</dbReference>
<gene>
    <name evidence="9" type="ORF">MCOR_48739</name>
</gene>
<evidence type="ECO:0000256" key="4">
    <source>
        <dbReference type="ARBA" id="ARBA00023242"/>
    </source>
</evidence>
<keyword evidence="2 5" id="KW-0863">Zinc-finger</keyword>
<dbReference type="SUPFAM" id="SSF57933">
    <property type="entry name" value="TAZ domain"/>
    <property type="match status" value="1"/>
</dbReference>
<dbReference type="InterPro" id="IPR003101">
    <property type="entry name" value="KIX_dom"/>
</dbReference>
<keyword evidence="1 5" id="KW-0479">Metal-binding</keyword>
<dbReference type="PROSITE" id="PS50134">
    <property type="entry name" value="ZF_TAZ"/>
    <property type="match status" value="1"/>
</dbReference>
<dbReference type="InterPro" id="IPR035898">
    <property type="entry name" value="TAZ_dom_sf"/>
</dbReference>
<organism evidence="9 10">
    <name type="scientific">Mytilus coruscus</name>
    <name type="common">Sea mussel</name>
    <dbReference type="NCBI Taxonomy" id="42192"/>
    <lineage>
        <taxon>Eukaryota</taxon>
        <taxon>Metazoa</taxon>
        <taxon>Spiralia</taxon>
        <taxon>Lophotrochozoa</taxon>
        <taxon>Mollusca</taxon>
        <taxon>Bivalvia</taxon>
        <taxon>Autobranchia</taxon>
        <taxon>Pteriomorphia</taxon>
        <taxon>Mytilida</taxon>
        <taxon>Mytiloidea</taxon>
        <taxon>Mytilidae</taxon>
        <taxon>Mytilinae</taxon>
        <taxon>Mytilus</taxon>
    </lineage>
</organism>
<dbReference type="InterPro" id="IPR036529">
    <property type="entry name" value="KIX_dom_sf"/>
</dbReference>
<feature type="zinc finger region" description="TAZ-type" evidence="5">
    <location>
        <begin position="255"/>
        <end position="346"/>
    </location>
</feature>
<proteinExistence type="predicted"/>
<dbReference type="InterPro" id="IPR000197">
    <property type="entry name" value="Znf_TAZ"/>
</dbReference>
<dbReference type="GO" id="GO:0003712">
    <property type="term" value="F:transcription coregulator activity"/>
    <property type="evidence" value="ECO:0007669"/>
    <property type="project" value="InterPro"/>
</dbReference>
<evidence type="ECO:0000259" key="7">
    <source>
        <dbReference type="PROSITE" id="PS50134"/>
    </source>
</evidence>
<keyword evidence="3 5" id="KW-0862">Zinc</keyword>